<accession>A0A377Q725</accession>
<dbReference type="InterPro" id="IPR000850">
    <property type="entry name" value="Adenylat/UMP-CMP_kin"/>
</dbReference>
<comment type="subunit">
    <text evidence="6 8">Monomer.</text>
</comment>
<dbReference type="InterPro" id="IPR007862">
    <property type="entry name" value="Adenylate_kinase_lid-dom"/>
</dbReference>
<dbReference type="InterPro" id="IPR033690">
    <property type="entry name" value="Adenylat_kinase_CS"/>
</dbReference>
<dbReference type="Proteomes" id="UP000295794">
    <property type="component" value="Unassembled WGS sequence"/>
</dbReference>
<dbReference type="GO" id="GO:0005737">
    <property type="term" value="C:cytoplasm"/>
    <property type="evidence" value="ECO:0007669"/>
    <property type="project" value="UniProtKB-SubCell"/>
</dbReference>
<dbReference type="Pfam" id="PF05191">
    <property type="entry name" value="ADK_lid"/>
    <property type="match status" value="1"/>
</dbReference>
<comment type="catalytic activity">
    <reaction evidence="6 8">
        <text>AMP + ATP = 2 ADP</text>
        <dbReference type="Rhea" id="RHEA:12973"/>
        <dbReference type="ChEBI" id="CHEBI:30616"/>
        <dbReference type="ChEBI" id="CHEBI:456215"/>
        <dbReference type="ChEBI" id="CHEBI:456216"/>
        <dbReference type="EC" id="2.7.4.3"/>
    </reaction>
</comment>
<dbReference type="RefSeq" id="WP_115226709.1">
    <property type="nucleotide sequence ID" value="NZ_CAWOLO010000005.1"/>
</dbReference>
<keyword evidence="2 6" id="KW-0545">Nucleotide biosynthesis</keyword>
<dbReference type="PROSITE" id="PS00113">
    <property type="entry name" value="ADENYLATE_KINASE"/>
    <property type="match status" value="1"/>
</dbReference>
<comment type="domain">
    <text evidence="6">Consists of three domains, a large central CORE domain and two small peripheral domains, NMPbind and LID, which undergo movements during catalysis. The LID domain closes over the site of phosphoryl transfer upon ATP binding. Assembling and dissambling the active center during each catalytic cycle provides an effective means to prevent ATP hydrolysis.</text>
</comment>
<evidence type="ECO:0000313" key="10">
    <source>
        <dbReference type="EMBL" id="STQ90369.1"/>
    </source>
</evidence>
<gene>
    <name evidence="6 10" type="primary">adk</name>
    <name evidence="11" type="ORF">EV682_105162</name>
    <name evidence="10" type="ORF">NCTC11159_01433</name>
</gene>
<evidence type="ECO:0000259" key="9">
    <source>
        <dbReference type="Pfam" id="PF05191"/>
    </source>
</evidence>
<protein>
    <recommendedName>
        <fullName evidence="6 8">Adenylate kinase</fullName>
        <shortName evidence="6">AK</shortName>
        <ecNumber evidence="6 8">2.7.4.3</ecNumber>
    </recommendedName>
    <alternativeName>
        <fullName evidence="6">ATP-AMP transphosphorylase</fullName>
    </alternativeName>
    <alternativeName>
        <fullName evidence="6">ATP:AMP phosphotransferase</fullName>
    </alternativeName>
    <alternativeName>
        <fullName evidence="6">Adenylate monophosphate kinase</fullName>
    </alternativeName>
</protein>
<dbReference type="Pfam" id="PF00406">
    <property type="entry name" value="ADK"/>
    <property type="match status" value="1"/>
</dbReference>
<evidence type="ECO:0000256" key="2">
    <source>
        <dbReference type="ARBA" id="ARBA00022727"/>
    </source>
</evidence>
<comment type="caution">
    <text evidence="6">Lacks conserved residue(s) required for the propagation of feature annotation.</text>
</comment>
<dbReference type="EMBL" id="SMBT01000005">
    <property type="protein sequence ID" value="TCU87037.1"/>
    <property type="molecule type" value="Genomic_DNA"/>
</dbReference>
<name>A0A377Q725_9NEIS</name>
<feature type="binding site" evidence="6">
    <location>
        <position position="156"/>
    </location>
    <ligand>
        <name>AMP</name>
        <dbReference type="ChEBI" id="CHEBI:456215"/>
    </ligand>
</feature>
<feature type="binding site" evidence="6">
    <location>
        <begin position="85"/>
        <end position="88"/>
    </location>
    <ligand>
        <name>AMP</name>
        <dbReference type="ChEBI" id="CHEBI:456215"/>
    </ligand>
</feature>
<comment type="pathway">
    <text evidence="6">Purine metabolism; AMP biosynthesis via salvage pathway; AMP from ADP: step 1/1.</text>
</comment>
<feature type="binding site" evidence="6">
    <location>
        <begin position="10"/>
        <end position="15"/>
    </location>
    <ligand>
        <name>ATP</name>
        <dbReference type="ChEBI" id="CHEBI:30616"/>
    </ligand>
</feature>
<feature type="binding site" evidence="6">
    <location>
        <position position="123"/>
    </location>
    <ligand>
        <name>ATP</name>
        <dbReference type="ChEBI" id="CHEBI:30616"/>
    </ligand>
</feature>
<keyword evidence="6" id="KW-0963">Cytoplasm</keyword>
<feature type="binding site" evidence="6">
    <location>
        <begin position="57"/>
        <end position="59"/>
    </location>
    <ligand>
        <name>AMP</name>
        <dbReference type="ChEBI" id="CHEBI:456215"/>
    </ligand>
</feature>
<dbReference type="Gene3D" id="3.40.50.300">
    <property type="entry name" value="P-loop containing nucleotide triphosphate hydrolases"/>
    <property type="match status" value="1"/>
</dbReference>
<evidence type="ECO:0000313" key="11">
    <source>
        <dbReference type="EMBL" id="TCU87037.1"/>
    </source>
</evidence>
<dbReference type="NCBIfam" id="TIGR01351">
    <property type="entry name" value="adk"/>
    <property type="match status" value="1"/>
</dbReference>
<keyword evidence="13" id="KW-1185">Reference proteome</keyword>
<dbReference type="Proteomes" id="UP000255108">
    <property type="component" value="Unassembled WGS sequence"/>
</dbReference>
<evidence type="ECO:0000256" key="4">
    <source>
        <dbReference type="ARBA" id="ARBA00022777"/>
    </source>
</evidence>
<dbReference type="GO" id="GO:0004017">
    <property type="term" value="F:AMP kinase activity"/>
    <property type="evidence" value="ECO:0007669"/>
    <property type="project" value="UniProtKB-UniRule"/>
</dbReference>
<dbReference type="NCBIfam" id="NF001381">
    <property type="entry name" value="PRK00279.1-3"/>
    <property type="match status" value="1"/>
</dbReference>
<dbReference type="PANTHER" id="PTHR23359">
    <property type="entry name" value="NUCLEOTIDE KINASE"/>
    <property type="match status" value="1"/>
</dbReference>
<feature type="region of interest" description="LID" evidence="6">
    <location>
        <begin position="122"/>
        <end position="159"/>
    </location>
</feature>
<proteinExistence type="inferred from homology"/>
<dbReference type="GO" id="GO:0005524">
    <property type="term" value="F:ATP binding"/>
    <property type="evidence" value="ECO:0007669"/>
    <property type="project" value="UniProtKB-UniRule"/>
</dbReference>
<reference evidence="10 12" key="1">
    <citation type="submission" date="2018-06" db="EMBL/GenBank/DDBJ databases">
        <authorList>
            <consortium name="Pathogen Informatics"/>
            <person name="Doyle S."/>
        </authorList>
    </citation>
    <scope>NUCLEOTIDE SEQUENCE [LARGE SCALE GENOMIC DNA]</scope>
    <source>
        <strain evidence="10 12">NCTC11159</strain>
    </source>
</reference>
<dbReference type="NCBIfam" id="NF001380">
    <property type="entry name" value="PRK00279.1-2"/>
    <property type="match status" value="1"/>
</dbReference>
<dbReference type="OrthoDB" id="9805030at2"/>
<dbReference type="EC" id="2.7.4.3" evidence="6 8"/>
<evidence type="ECO:0000313" key="12">
    <source>
        <dbReference type="Proteomes" id="UP000255108"/>
    </source>
</evidence>
<feature type="binding site" evidence="6">
    <location>
        <position position="31"/>
    </location>
    <ligand>
        <name>AMP</name>
        <dbReference type="ChEBI" id="CHEBI:456215"/>
    </ligand>
</feature>
<comment type="similarity">
    <text evidence="6 7">Belongs to the adenylate kinase family.</text>
</comment>
<dbReference type="SUPFAM" id="SSF52540">
    <property type="entry name" value="P-loop containing nucleoside triphosphate hydrolases"/>
    <property type="match status" value="1"/>
</dbReference>
<evidence type="ECO:0000313" key="13">
    <source>
        <dbReference type="Proteomes" id="UP000295794"/>
    </source>
</evidence>
<evidence type="ECO:0000256" key="5">
    <source>
        <dbReference type="ARBA" id="ARBA00022840"/>
    </source>
</evidence>
<feature type="domain" description="Adenylate kinase active site lid" evidence="9">
    <location>
        <begin position="123"/>
        <end position="158"/>
    </location>
</feature>
<evidence type="ECO:0000256" key="8">
    <source>
        <dbReference type="RuleBase" id="RU003331"/>
    </source>
</evidence>
<feature type="binding site" evidence="6">
    <location>
        <position position="92"/>
    </location>
    <ligand>
        <name>AMP</name>
        <dbReference type="ChEBI" id="CHEBI:456215"/>
    </ligand>
</feature>
<feature type="binding site" evidence="6">
    <location>
        <position position="167"/>
    </location>
    <ligand>
        <name>AMP</name>
        <dbReference type="ChEBI" id="CHEBI:456215"/>
    </ligand>
</feature>
<organism evidence="10 12">
    <name type="scientific">Iodobacter fluviatilis</name>
    <dbReference type="NCBI Taxonomy" id="537"/>
    <lineage>
        <taxon>Bacteria</taxon>
        <taxon>Pseudomonadati</taxon>
        <taxon>Pseudomonadota</taxon>
        <taxon>Betaproteobacteria</taxon>
        <taxon>Neisseriales</taxon>
        <taxon>Chitinibacteraceae</taxon>
        <taxon>Iodobacter</taxon>
    </lineage>
</organism>
<keyword evidence="1 6" id="KW-0808">Transferase</keyword>
<dbReference type="GO" id="GO:0044209">
    <property type="term" value="P:AMP salvage"/>
    <property type="evidence" value="ECO:0007669"/>
    <property type="project" value="UniProtKB-UniRule"/>
</dbReference>
<dbReference type="NCBIfam" id="NF001379">
    <property type="entry name" value="PRK00279.1-1"/>
    <property type="match status" value="1"/>
</dbReference>
<keyword evidence="3 6" id="KW-0547">Nucleotide-binding</keyword>
<dbReference type="InterPro" id="IPR006259">
    <property type="entry name" value="Adenyl_kin_sub"/>
</dbReference>
<dbReference type="FunFam" id="3.40.50.300:FF:000106">
    <property type="entry name" value="Adenylate kinase mitochondrial"/>
    <property type="match status" value="1"/>
</dbReference>
<evidence type="ECO:0000256" key="7">
    <source>
        <dbReference type="RuleBase" id="RU003330"/>
    </source>
</evidence>
<evidence type="ECO:0000256" key="6">
    <source>
        <dbReference type="HAMAP-Rule" id="MF_00235"/>
    </source>
</evidence>
<dbReference type="AlphaFoldDB" id="A0A377Q725"/>
<keyword evidence="4 6" id="KW-0418">Kinase</keyword>
<evidence type="ECO:0000256" key="1">
    <source>
        <dbReference type="ARBA" id="ARBA00022679"/>
    </source>
</evidence>
<feature type="binding site" evidence="6">
    <location>
        <begin position="132"/>
        <end position="133"/>
    </location>
    <ligand>
        <name>ATP</name>
        <dbReference type="ChEBI" id="CHEBI:30616"/>
    </ligand>
</feature>
<comment type="subcellular location">
    <subcellularLocation>
        <location evidence="6 8">Cytoplasm</location>
    </subcellularLocation>
</comment>
<dbReference type="CDD" id="cd01428">
    <property type="entry name" value="ADK"/>
    <property type="match status" value="1"/>
</dbReference>
<feature type="binding site" evidence="6">
    <location>
        <position position="203"/>
    </location>
    <ligand>
        <name>ATP</name>
        <dbReference type="ChEBI" id="CHEBI:30616"/>
    </ligand>
</feature>
<keyword evidence="5 6" id="KW-0067">ATP-binding</keyword>
<feature type="region of interest" description="NMP" evidence="6">
    <location>
        <begin position="30"/>
        <end position="59"/>
    </location>
</feature>
<comment type="function">
    <text evidence="6">Catalyzes the reversible transfer of the terminal phosphate group between ATP and AMP. Plays an important role in cellular energy homeostasis and in adenine nucleotide metabolism.</text>
</comment>
<dbReference type="PRINTS" id="PR00094">
    <property type="entry name" value="ADENYLTKNASE"/>
</dbReference>
<dbReference type="HAMAP" id="MF_00235">
    <property type="entry name" value="Adenylate_kinase_Adk"/>
    <property type="match status" value="1"/>
</dbReference>
<dbReference type="UniPathway" id="UPA00588">
    <property type="reaction ID" value="UER00649"/>
</dbReference>
<sequence length="218" mass="23393">MRLILLGAPGAGKGTQATYIKEKYNIPQISTGDMLRAAVKAGTPLGLEAKSIMDAGGLVRDDIIIGLVKERITDADCANGFLFDGFPRTVPQADAMKEAGVIIDYVVEIDVPDEAIVDRMAGRRVHVASGRTYHVKFNPPKVEGVDDVTGEALIQRADDEEETVKKRLSVYHEQTEVLVGYYGEMAASGDATAPKYVKVNGVGQVEAIRDQLFAALGG</sequence>
<reference evidence="11 13" key="2">
    <citation type="submission" date="2019-03" db="EMBL/GenBank/DDBJ databases">
        <title>Genomic Encyclopedia of Type Strains, Phase IV (KMG-IV): sequencing the most valuable type-strain genomes for metagenomic binning, comparative biology and taxonomic classification.</title>
        <authorList>
            <person name="Goeker M."/>
        </authorList>
    </citation>
    <scope>NUCLEOTIDE SEQUENCE [LARGE SCALE GENOMIC DNA]</scope>
    <source>
        <strain evidence="11 13">DSM 3764</strain>
    </source>
</reference>
<feature type="binding site" evidence="6">
    <location>
        <position position="36"/>
    </location>
    <ligand>
        <name>AMP</name>
        <dbReference type="ChEBI" id="CHEBI:456215"/>
    </ligand>
</feature>
<dbReference type="NCBIfam" id="NF011100">
    <property type="entry name" value="PRK14527.1"/>
    <property type="match status" value="1"/>
</dbReference>
<evidence type="ECO:0000256" key="3">
    <source>
        <dbReference type="ARBA" id="ARBA00022741"/>
    </source>
</evidence>
<dbReference type="EMBL" id="UGHR01000001">
    <property type="protein sequence ID" value="STQ90369.1"/>
    <property type="molecule type" value="Genomic_DNA"/>
</dbReference>
<dbReference type="InterPro" id="IPR027417">
    <property type="entry name" value="P-loop_NTPase"/>
</dbReference>